<evidence type="ECO:0000313" key="4">
    <source>
        <dbReference type="Proteomes" id="UP000005204"/>
    </source>
</evidence>
<dbReference type="Proteomes" id="UP000005204">
    <property type="component" value="Unassembled WGS sequence"/>
</dbReference>
<keyword evidence="2" id="KW-0472">Membrane</keyword>
<keyword evidence="2" id="KW-1133">Transmembrane helix</keyword>
<dbReference type="OrthoDB" id="7484912at2759"/>
<feature type="region of interest" description="Disordered" evidence="1">
    <location>
        <begin position="22"/>
        <end position="73"/>
    </location>
</feature>
<keyword evidence="4" id="KW-1185">Reference proteome</keyword>
<feature type="transmembrane region" description="Helical" evidence="2">
    <location>
        <begin position="168"/>
        <end position="190"/>
    </location>
</feature>
<dbReference type="EnsemblMetazoa" id="XM_004926601.4">
    <property type="protein sequence ID" value="XP_004926658.1"/>
    <property type="gene ID" value="LOC101737907"/>
</dbReference>
<dbReference type="KEGG" id="bmor:101737907"/>
<dbReference type="GeneID" id="101737907"/>
<organism evidence="3 4">
    <name type="scientific">Bombyx mori</name>
    <name type="common">Silk moth</name>
    <dbReference type="NCBI Taxonomy" id="7091"/>
    <lineage>
        <taxon>Eukaryota</taxon>
        <taxon>Metazoa</taxon>
        <taxon>Ecdysozoa</taxon>
        <taxon>Arthropoda</taxon>
        <taxon>Hexapoda</taxon>
        <taxon>Insecta</taxon>
        <taxon>Pterygota</taxon>
        <taxon>Neoptera</taxon>
        <taxon>Endopterygota</taxon>
        <taxon>Lepidoptera</taxon>
        <taxon>Glossata</taxon>
        <taxon>Ditrysia</taxon>
        <taxon>Bombycoidea</taxon>
        <taxon>Bombycidae</taxon>
        <taxon>Bombycinae</taxon>
        <taxon>Bombyx</taxon>
    </lineage>
</organism>
<protein>
    <submittedName>
        <fullName evidence="3">Uncharacterized protein</fullName>
    </submittedName>
</protein>
<reference evidence="4" key="1">
    <citation type="journal article" date="2008" name="Insect Biochem. Mol. Biol.">
        <title>The genome of a lepidopteran model insect, the silkworm Bombyx mori.</title>
        <authorList>
            <consortium name="International Silkworm Genome Consortium"/>
        </authorList>
    </citation>
    <scope>NUCLEOTIDE SEQUENCE [LARGE SCALE GENOMIC DNA]</scope>
    <source>
        <strain evidence="4">p50T</strain>
    </source>
</reference>
<feature type="transmembrane region" description="Helical" evidence="2">
    <location>
        <begin position="116"/>
        <end position="138"/>
    </location>
</feature>
<dbReference type="RefSeq" id="XP_004926658.1">
    <property type="nucleotide sequence ID" value="XM_004926601.5"/>
</dbReference>
<reference evidence="3" key="2">
    <citation type="submission" date="2022-06" db="UniProtKB">
        <authorList>
            <consortium name="EnsemblMetazoa"/>
        </authorList>
    </citation>
    <scope>IDENTIFICATION</scope>
    <source>
        <strain evidence="3">p50T (Dazao)</strain>
    </source>
</reference>
<accession>A0A8R1WJX1</accession>
<evidence type="ECO:0000256" key="2">
    <source>
        <dbReference type="SAM" id="Phobius"/>
    </source>
</evidence>
<evidence type="ECO:0000313" key="3">
    <source>
        <dbReference type="EnsemblMetazoa" id="XP_004926658.1"/>
    </source>
</evidence>
<evidence type="ECO:0000256" key="1">
    <source>
        <dbReference type="SAM" id="MobiDB-lite"/>
    </source>
</evidence>
<keyword evidence="2" id="KW-0812">Transmembrane</keyword>
<feature type="compositionally biased region" description="Basic and acidic residues" evidence="1">
    <location>
        <begin position="28"/>
        <end position="45"/>
    </location>
</feature>
<name>A0A8R1WJX1_BOMMO</name>
<dbReference type="AlphaFoldDB" id="A0A8R1WJX1"/>
<sequence length="221" mass="24016">MEQVKNENFKLPSMIMCGDHSSFTKTELNAKEPKPEEVDKIREKSSTSCAKLSPTPSRSERAGGGGPARSASEHALRLLRAGRRARSTDLVHSTGAAIGNGALIQAAAGSGRWPPYLLAVCALVVLLTHALHALVAALDAALPALRNACQYFRKWTEEWWRRQDEPRLYPAGLALLTAALYALYLALYALHALALWAVEPLSADERQVCADTLTDRPSTSL</sequence>
<proteinExistence type="predicted"/>